<dbReference type="Proteomes" id="UP000073492">
    <property type="component" value="Unassembled WGS sequence"/>
</dbReference>
<comment type="caution">
    <text evidence="1">The sequence shown here is derived from an EMBL/GenBank/DDBJ whole genome shotgun (WGS) entry which is preliminary data.</text>
</comment>
<organism evidence="1 2">
    <name type="scientific">Pseudocercospora musae</name>
    <dbReference type="NCBI Taxonomy" id="113226"/>
    <lineage>
        <taxon>Eukaryota</taxon>
        <taxon>Fungi</taxon>
        <taxon>Dikarya</taxon>
        <taxon>Ascomycota</taxon>
        <taxon>Pezizomycotina</taxon>
        <taxon>Dothideomycetes</taxon>
        <taxon>Dothideomycetidae</taxon>
        <taxon>Mycosphaerellales</taxon>
        <taxon>Mycosphaerellaceae</taxon>
        <taxon>Pseudocercospora</taxon>
    </lineage>
</organism>
<keyword evidence="2" id="KW-1185">Reference proteome</keyword>
<protein>
    <recommendedName>
        <fullName evidence="3">F-box domain-containing protein</fullName>
    </recommendedName>
</protein>
<proteinExistence type="predicted"/>
<dbReference type="OrthoDB" id="2421129at2759"/>
<accession>A0A139GYN1</accession>
<name>A0A139GYN1_9PEZI</name>
<reference evidence="1 2" key="1">
    <citation type="submission" date="2015-07" db="EMBL/GenBank/DDBJ databases">
        <title>Comparative genomics of the Sigatoka disease complex on banana suggests a link between parallel evolutionary changes in Pseudocercospora fijiensis and Pseudocercospora eumusae and increased virulence on the banana host.</title>
        <authorList>
            <person name="Chang T.-C."/>
            <person name="Salvucci A."/>
            <person name="Crous P.W."/>
            <person name="Stergiopoulos I."/>
        </authorList>
    </citation>
    <scope>NUCLEOTIDE SEQUENCE [LARGE SCALE GENOMIC DNA]</scope>
    <source>
        <strain evidence="1 2">CBS 116634</strain>
    </source>
</reference>
<evidence type="ECO:0000313" key="2">
    <source>
        <dbReference type="Proteomes" id="UP000073492"/>
    </source>
</evidence>
<evidence type="ECO:0000313" key="1">
    <source>
        <dbReference type="EMBL" id="KXS95293.1"/>
    </source>
</evidence>
<dbReference type="EMBL" id="LFZO01000902">
    <property type="protein sequence ID" value="KXS95293.1"/>
    <property type="molecule type" value="Genomic_DNA"/>
</dbReference>
<evidence type="ECO:0008006" key="3">
    <source>
        <dbReference type="Google" id="ProtNLM"/>
    </source>
</evidence>
<gene>
    <name evidence="1" type="ORF">AC579_9893</name>
</gene>
<dbReference type="AlphaFoldDB" id="A0A139GYN1"/>
<sequence>MAGEANIAITATSSRSAVSRAFDITELLEKILKEVGSNNTSDGVRTLLLSQRTCKAFRDTVNDSPTLRRALYFERSPTSPEPGPIERNPLLRSWSAFIDAQNGRNMSLIVLRSPSTAGEVTMGIRQSHSDKNAIRGVQSSCRRMHFFGGAQEPVFTAVYFSGDFDKRVEGRWVNPKLSEILNLVEGTGS</sequence>